<evidence type="ECO:0000313" key="2">
    <source>
        <dbReference type="Proteomes" id="UP001576784"/>
    </source>
</evidence>
<reference evidence="1 2" key="1">
    <citation type="submission" date="2024-09" db="EMBL/GenBank/DDBJ databases">
        <title>Floridaenema gen nov. (Aerosakkonemataceae, Aerosakkonematales ord. nov., Cyanobacteria) from benthic tropical and subtropical fresh waters, with the description of four new species.</title>
        <authorList>
            <person name="Moretto J.A."/>
            <person name="Berthold D.E."/>
            <person name="Lefler F.W."/>
            <person name="Huang I.-S."/>
            <person name="Laughinghouse H. IV."/>
        </authorList>
    </citation>
    <scope>NUCLEOTIDE SEQUENCE [LARGE SCALE GENOMIC DNA]</scope>
    <source>
        <strain evidence="1 2">BLCC-F50</strain>
    </source>
</reference>
<protein>
    <submittedName>
        <fullName evidence="1">Uncharacterized protein</fullName>
    </submittedName>
</protein>
<organism evidence="1 2">
    <name type="scientific">Floridaenema flaviceps BLCC-F50</name>
    <dbReference type="NCBI Taxonomy" id="3153642"/>
    <lineage>
        <taxon>Bacteria</taxon>
        <taxon>Bacillati</taxon>
        <taxon>Cyanobacteriota</taxon>
        <taxon>Cyanophyceae</taxon>
        <taxon>Oscillatoriophycideae</taxon>
        <taxon>Aerosakkonematales</taxon>
        <taxon>Aerosakkonemataceae</taxon>
        <taxon>Floridanema</taxon>
        <taxon>Floridanema flaviceps</taxon>
    </lineage>
</organism>
<dbReference type="EMBL" id="JBHFNR010000190">
    <property type="protein sequence ID" value="MFB2896263.1"/>
    <property type="molecule type" value="Genomic_DNA"/>
</dbReference>
<comment type="caution">
    <text evidence="1">The sequence shown here is derived from an EMBL/GenBank/DDBJ whole genome shotgun (WGS) entry which is preliminary data.</text>
</comment>
<dbReference type="RefSeq" id="WP_413265891.1">
    <property type="nucleotide sequence ID" value="NZ_JBHFNR010000190.1"/>
</dbReference>
<keyword evidence="2" id="KW-1185">Reference proteome</keyword>
<name>A0ABV4XWZ5_9CYAN</name>
<gene>
    <name evidence="1" type="ORF">ACE1CI_25415</name>
</gene>
<evidence type="ECO:0000313" key="1">
    <source>
        <dbReference type="EMBL" id="MFB2896263.1"/>
    </source>
</evidence>
<proteinExistence type="predicted"/>
<sequence>MDKPNTKKGKLTATWVLVDGKLTCKWEICHLEDKGSLIINFPSHPEAA</sequence>
<accession>A0ABV4XWZ5</accession>
<dbReference type="Proteomes" id="UP001576784">
    <property type="component" value="Unassembled WGS sequence"/>
</dbReference>